<organism evidence="1 2">
    <name type="scientific">Nocardioides aquiterrae</name>
    <dbReference type="NCBI Taxonomy" id="203799"/>
    <lineage>
        <taxon>Bacteria</taxon>
        <taxon>Bacillati</taxon>
        <taxon>Actinomycetota</taxon>
        <taxon>Actinomycetes</taxon>
        <taxon>Propionibacteriales</taxon>
        <taxon>Nocardioidaceae</taxon>
        <taxon>Nocardioides</taxon>
    </lineage>
</organism>
<gene>
    <name evidence="1" type="ORF">GCM10009606_03970</name>
</gene>
<evidence type="ECO:0000313" key="1">
    <source>
        <dbReference type="EMBL" id="GAA1127518.1"/>
    </source>
</evidence>
<evidence type="ECO:0000313" key="2">
    <source>
        <dbReference type="Proteomes" id="UP001499979"/>
    </source>
</evidence>
<sequence length="49" mass="6004">MYDNTVHRDYVKSEMEYRLDRIRDEFAGRRRRRQLRRGGGGETGWTTVR</sequence>
<dbReference type="EMBL" id="BAAAJE010000001">
    <property type="protein sequence ID" value="GAA1127518.1"/>
    <property type="molecule type" value="Genomic_DNA"/>
</dbReference>
<comment type="caution">
    <text evidence="1">The sequence shown here is derived from an EMBL/GenBank/DDBJ whole genome shotgun (WGS) entry which is preliminary data.</text>
</comment>
<reference evidence="2" key="1">
    <citation type="journal article" date="2019" name="Int. J. Syst. Evol. Microbiol.">
        <title>The Global Catalogue of Microorganisms (GCM) 10K type strain sequencing project: providing services to taxonomists for standard genome sequencing and annotation.</title>
        <authorList>
            <consortium name="The Broad Institute Genomics Platform"/>
            <consortium name="The Broad Institute Genome Sequencing Center for Infectious Disease"/>
            <person name="Wu L."/>
            <person name="Ma J."/>
        </authorList>
    </citation>
    <scope>NUCLEOTIDE SEQUENCE [LARGE SCALE GENOMIC DNA]</scope>
    <source>
        <strain evidence="2">JCM 11813</strain>
    </source>
</reference>
<dbReference type="RefSeq" id="WP_343905169.1">
    <property type="nucleotide sequence ID" value="NZ_BAAAJE010000001.1"/>
</dbReference>
<dbReference type="Proteomes" id="UP001499979">
    <property type="component" value="Unassembled WGS sequence"/>
</dbReference>
<keyword evidence="2" id="KW-1185">Reference proteome</keyword>
<protein>
    <submittedName>
        <fullName evidence="1">Uncharacterized protein</fullName>
    </submittedName>
</protein>
<name>A0ABP4EV89_9ACTN</name>
<accession>A0ABP4EV89</accession>
<proteinExistence type="predicted"/>